<dbReference type="PROSITE" id="PS01056">
    <property type="entry name" value="DNA_LIGASE_N2"/>
    <property type="match status" value="1"/>
</dbReference>
<dbReference type="SMART" id="SM00532">
    <property type="entry name" value="LIGANc"/>
    <property type="match status" value="1"/>
</dbReference>
<dbReference type="SUPFAM" id="SSF50249">
    <property type="entry name" value="Nucleic acid-binding proteins"/>
    <property type="match status" value="1"/>
</dbReference>
<dbReference type="Gene3D" id="2.40.50.140">
    <property type="entry name" value="Nucleic acid-binding proteins"/>
    <property type="match status" value="1"/>
</dbReference>
<dbReference type="InterPro" id="IPR013840">
    <property type="entry name" value="DNAligase_N"/>
</dbReference>
<dbReference type="Gene3D" id="3.30.470.30">
    <property type="entry name" value="DNA ligase/mRNA capping enzyme"/>
    <property type="match status" value="1"/>
</dbReference>
<comment type="cofactor">
    <cofactor evidence="1">
        <name>Mg(2+)</name>
        <dbReference type="ChEBI" id="CHEBI:18420"/>
    </cofactor>
</comment>
<dbReference type="GO" id="GO:0006281">
    <property type="term" value="P:DNA repair"/>
    <property type="evidence" value="ECO:0007669"/>
    <property type="project" value="UniProtKB-KW"/>
</dbReference>
<dbReference type="SUPFAM" id="SSF47781">
    <property type="entry name" value="RuvA domain 2-like"/>
    <property type="match status" value="1"/>
</dbReference>
<keyword evidence="4" id="KW-0235">DNA replication</keyword>
<evidence type="ECO:0000256" key="8">
    <source>
        <dbReference type="ARBA" id="ARBA00022842"/>
    </source>
</evidence>
<evidence type="ECO:0000256" key="11">
    <source>
        <dbReference type="ARBA" id="ARBA00034005"/>
    </source>
</evidence>
<gene>
    <name evidence="14" type="ORF">METZ01_LOCUS179324</name>
</gene>
<evidence type="ECO:0000256" key="1">
    <source>
        <dbReference type="ARBA" id="ARBA00001946"/>
    </source>
</evidence>
<dbReference type="NCBIfam" id="TIGR00575">
    <property type="entry name" value="dnlj"/>
    <property type="match status" value="1"/>
</dbReference>
<feature type="non-terminal residue" evidence="14">
    <location>
        <position position="463"/>
    </location>
</feature>
<evidence type="ECO:0000256" key="12">
    <source>
        <dbReference type="SAM" id="MobiDB-lite"/>
    </source>
</evidence>
<dbReference type="Pfam" id="PF01653">
    <property type="entry name" value="DNA_ligase_aden"/>
    <property type="match status" value="1"/>
</dbReference>
<dbReference type="SUPFAM" id="SSF56091">
    <property type="entry name" value="DNA ligase/mRNA capping enzyme, catalytic domain"/>
    <property type="match status" value="1"/>
</dbReference>
<dbReference type="PANTHER" id="PTHR23389">
    <property type="entry name" value="CHROMOSOME TRANSMISSION FIDELITY FACTOR 18"/>
    <property type="match status" value="1"/>
</dbReference>
<dbReference type="HAMAP" id="MF_01588">
    <property type="entry name" value="DNA_ligase_A"/>
    <property type="match status" value="1"/>
</dbReference>
<evidence type="ECO:0000256" key="7">
    <source>
        <dbReference type="ARBA" id="ARBA00022833"/>
    </source>
</evidence>
<evidence type="ECO:0000313" key="14">
    <source>
        <dbReference type="EMBL" id="SVB26470.1"/>
    </source>
</evidence>
<dbReference type="Pfam" id="PF22745">
    <property type="entry name" value="Nlig-Ia"/>
    <property type="match status" value="1"/>
</dbReference>
<evidence type="ECO:0000256" key="5">
    <source>
        <dbReference type="ARBA" id="ARBA00022723"/>
    </source>
</evidence>
<dbReference type="InterPro" id="IPR033136">
    <property type="entry name" value="DNA_ligase_CS"/>
</dbReference>
<reference evidence="14" key="1">
    <citation type="submission" date="2018-05" db="EMBL/GenBank/DDBJ databases">
        <authorList>
            <person name="Lanie J.A."/>
            <person name="Ng W.-L."/>
            <person name="Kazmierczak K.M."/>
            <person name="Andrzejewski T.M."/>
            <person name="Davidsen T.M."/>
            <person name="Wayne K.J."/>
            <person name="Tettelin H."/>
            <person name="Glass J.I."/>
            <person name="Rusch D."/>
            <person name="Podicherti R."/>
            <person name="Tsui H.-C.T."/>
            <person name="Winkler M.E."/>
        </authorList>
    </citation>
    <scope>NUCLEOTIDE SEQUENCE</scope>
</reference>
<keyword evidence="8" id="KW-0460">Magnesium</keyword>
<evidence type="ECO:0000259" key="13">
    <source>
        <dbReference type="SMART" id="SM00532"/>
    </source>
</evidence>
<evidence type="ECO:0000256" key="9">
    <source>
        <dbReference type="ARBA" id="ARBA00023027"/>
    </source>
</evidence>
<organism evidence="14">
    <name type="scientific">marine metagenome</name>
    <dbReference type="NCBI Taxonomy" id="408172"/>
    <lineage>
        <taxon>unclassified sequences</taxon>
        <taxon>metagenomes</taxon>
        <taxon>ecological metagenomes</taxon>
    </lineage>
</organism>
<keyword evidence="3" id="KW-0436">Ligase</keyword>
<dbReference type="Pfam" id="PF03120">
    <property type="entry name" value="OB_DNA_ligase"/>
    <property type="match status" value="1"/>
</dbReference>
<dbReference type="NCBIfam" id="NF005932">
    <property type="entry name" value="PRK07956.1"/>
    <property type="match status" value="1"/>
</dbReference>
<evidence type="ECO:0000256" key="10">
    <source>
        <dbReference type="ARBA" id="ARBA00023204"/>
    </source>
</evidence>
<dbReference type="CDD" id="cd00114">
    <property type="entry name" value="LIGANc"/>
    <property type="match status" value="1"/>
</dbReference>
<keyword evidence="5" id="KW-0479">Metal-binding</keyword>
<feature type="domain" description="NAD-dependent DNA ligase N-terminal" evidence="13">
    <location>
        <begin position="19"/>
        <end position="461"/>
    </location>
</feature>
<feature type="compositionally biased region" description="Low complexity" evidence="12">
    <location>
        <begin position="1"/>
        <end position="17"/>
    </location>
</feature>
<feature type="region of interest" description="Disordered" evidence="12">
    <location>
        <begin position="1"/>
        <end position="23"/>
    </location>
</feature>
<dbReference type="InterPro" id="IPR010994">
    <property type="entry name" value="RuvA_2-like"/>
</dbReference>
<dbReference type="InterPro" id="IPR004150">
    <property type="entry name" value="NAD_DNA_ligase_OB"/>
</dbReference>
<dbReference type="FunFam" id="2.40.50.140:FF:000012">
    <property type="entry name" value="DNA ligase"/>
    <property type="match status" value="1"/>
</dbReference>
<name>A0A382CK78_9ZZZZ</name>
<evidence type="ECO:0000256" key="6">
    <source>
        <dbReference type="ARBA" id="ARBA00022763"/>
    </source>
</evidence>
<dbReference type="InterPro" id="IPR013839">
    <property type="entry name" value="DNAligase_adenylation"/>
</dbReference>
<dbReference type="InterPro" id="IPR012340">
    <property type="entry name" value="NA-bd_OB-fold"/>
</dbReference>
<dbReference type="PANTHER" id="PTHR23389:SF9">
    <property type="entry name" value="DNA LIGASE"/>
    <property type="match status" value="1"/>
</dbReference>
<dbReference type="EC" id="6.5.1.2" evidence="2"/>
<evidence type="ECO:0000256" key="2">
    <source>
        <dbReference type="ARBA" id="ARBA00012722"/>
    </source>
</evidence>
<dbReference type="InterPro" id="IPR001679">
    <property type="entry name" value="DNA_ligase"/>
</dbReference>
<proteinExistence type="inferred from homology"/>
<sequence length="463" mass="51894">MSETEPSISDSSSEGSEGNVGTHIERLRRELRRHSHLYYVESRPELDDASYDRMFAELLALEAAHPDLVTRDSPTQRVGAEPQSVLPVAEHMVPMLSLDSTQDFEEVCRFDERVRKILGDKVRYLLEPKLDGASLELVYEDGFFVRAVTRGNGRTGEVVTENARTMPSLPLRLLDFVRPVPELLAVRGEVIMYLSAFEALNESMVARGSEPYVNPRNSASGSLRQLDQRVTAERPLEVLAYDVLMSRGIKLVSDADAIQALGDWGFKTPERSMLATTVEEILNYHGRYEADRDELDYEIDGVVIKVDDLDSRVDFGATSHHPRWALAFKFEPRKEVTRIERIAVSVGRTGTLTPVALLRPVEVGGVTVSRASLHNREEVSRKDVREGDLVRIQRAGDVIPQVVERVSEEGRKRGAEFRMPDHCPACETSVEESGPFTYCPNRFGCPAQLKRGLMHFGSRAGLD</sequence>
<dbReference type="AlphaFoldDB" id="A0A382CK78"/>
<dbReference type="GO" id="GO:0003911">
    <property type="term" value="F:DNA ligase (NAD+) activity"/>
    <property type="evidence" value="ECO:0007669"/>
    <property type="project" value="UniProtKB-EC"/>
</dbReference>
<keyword evidence="7" id="KW-0862">Zinc</keyword>
<evidence type="ECO:0000256" key="3">
    <source>
        <dbReference type="ARBA" id="ARBA00022598"/>
    </source>
</evidence>
<dbReference type="GO" id="GO:0046872">
    <property type="term" value="F:metal ion binding"/>
    <property type="evidence" value="ECO:0007669"/>
    <property type="project" value="UniProtKB-KW"/>
</dbReference>
<comment type="catalytic activity">
    <reaction evidence="11">
        <text>NAD(+) + (deoxyribonucleotide)n-3'-hydroxyl + 5'-phospho-(deoxyribonucleotide)m = (deoxyribonucleotide)n+m + AMP + beta-nicotinamide D-nucleotide.</text>
        <dbReference type="EC" id="6.5.1.2"/>
    </reaction>
</comment>
<dbReference type="EMBL" id="UINC01034906">
    <property type="protein sequence ID" value="SVB26470.1"/>
    <property type="molecule type" value="Genomic_DNA"/>
</dbReference>
<dbReference type="Gene3D" id="1.10.287.610">
    <property type="entry name" value="Helix hairpin bin"/>
    <property type="match status" value="1"/>
</dbReference>
<keyword evidence="10" id="KW-0234">DNA repair</keyword>
<keyword evidence="6" id="KW-0227">DNA damage</keyword>
<evidence type="ECO:0000256" key="4">
    <source>
        <dbReference type="ARBA" id="ARBA00022705"/>
    </source>
</evidence>
<dbReference type="GO" id="GO:0006260">
    <property type="term" value="P:DNA replication"/>
    <property type="evidence" value="ECO:0007669"/>
    <property type="project" value="UniProtKB-KW"/>
</dbReference>
<protein>
    <recommendedName>
        <fullName evidence="2">DNA ligase (NAD(+))</fullName>
        <ecNumber evidence="2">6.5.1.2</ecNumber>
    </recommendedName>
</protein>
<accession>A0A382CK78</accession>
<keyword evidence="9" id="KW-0520">NAD</keyword>
<dbReference type="GO" id="GO:0005829">
    <property type="term" value="C:cytosol"/>
    <property type="evidence" value="ECO:0007669"/>
    <property type="project" value="TreeGrafter"/>
</dbReference>